<evidence type="ECO:0000313" key="10">
    <source>
        <dbReference type="Proteomes" id="UP000320773"/>
    </source>
</evidence>
<keyword evidence="3 7" id="KW-0479">Metal-binding</keyword>
<reference evidence="9 10" key="1">
    <citation type="submission" date="2019-06" db="EMBL/GenBank/DDBJ databases">
        <title>Genomic Encyclopedia of Archaeal and Bacterial Type Strains, Phase II (KMG-II): from individual species to whole genera.</title>
        <authorList>
            <person name="Goeker M."/>
        </authorList>
    </citation>
    <scope>NUCLEOTIDE SEQUENCE [LARGE SCALE GENOMIC DNA]</scope>
    <source>
        <strain evidence="9 10">DSM 24789</strain>
    </source>
</reference>
<evidence type="ECO:0000256" key="6">
    <source>
        <dbReference type="ARBA" id="ARBA00023004"/>
    </source>
</evidence>
<keyword evidence="9" id="KW-0575">Peroxidase</keyword>
<evidence type="ECO:0000256" key="1">
    <source>
        <dbReference type="ARBA" id="ARBA00004196"/>
    </source>
</evidence>
<evidence type="ECO:0000256" key="4">
    <source>
        <dbReference type="ARBA" id="ARBA00022729"/>
    </source>
</evidence>
<organism evidence="9 10">
    <name type="scientific">Flavobacterium branchiophilum</name>
    <dbReference type="NCBI Taxonomy" id="55197"/>
    <lineage>
        <taxon>Bacteria</taxon>
        <taxon>Pseudomonadati</taxon>
        <taxon>Bacteroidota</taxon>
        <taxon>Flavobacteriia</taxon>
        <taxon>Flavobacteriales</taxon>
        <taxon>Flavobacteriaceae</taxon>
        <taxon>Flavobacterium</taxon>
    </lineage>
</organism>
<evidence type="ECO:0000256" key="7">
    <source>
        <dbReference type="PROSITE-ProRule" id="PRU00433"/>
    </source>
</evidence>
<evidence type="ECO:0000256" key="2">
    <source>
        <dbReference type="ARBA" id="ARBA00022617"/>
    </source>
</evidence>
<keyword evidence="2 7" id="KW-0349">Heme</keyword>
<comment type="caution">
    <text evidence="9">The sequence shown here is derived from an EMBL/GenBank/DDBJ whole genome shotgun (WGS) entry which is preliminary data.</text>
</comment>
<sequence length="401" mass="43539">MTMAKLLKPNKMKKILLLIPIFHILCSCNKSEDYQEVETYPNVKAAFGNKIDLTNLYNYANQTVPAYITKNNVGGNPITDKGATLGRVLFYDKNLSSNNTISCASCHIQANAFSDPVVASVGVNGTTGRHAMRLINTRFANETKFFWDERASSLEIQTTQPIQNHIEMGFSGTNGDGTMATVIAKLQNIGYYKELFKFVYGSETITESKIQLALAQFIKSIQSFDSKYDAGRALVANDGQNFPNFTTQENLGKNIFLTPPVFDATSTRTSGGFGCAGCHAAPEFDIDPNTKNNGIVGTIGSNVLDLTNTRAPSLRDLVNQAGNPNSPMMHTGVITTLNAAIGHYGTINTPPGNTNLDPRLKPNGVGQKLNVTATEVQAVVAFLKTLSGNNVYTDPKWSNPF</sequence>
<dbReference type="PANTHER" id="PTHR30600">
    <property type="entry name" value="CYTOCHROME C PEROXIDASE-RELATED"/>
    <property type="match status" value="1"/>
</dbReference>
<evidence type="ECO:0000256" key="3">
    <source>
        <dbReference type="ARBA" id="ARBA00022723"/>
    </source>
</evidence>
<dbReference type="AlphaFoldDB" id="A0A543FZW1"/>
<dbReference type="Gene3D" id="1.10.760.10">
    <property type="entry name" value="Cytochrome c-like domain"/>
    <property type="match status" value="2"/>
</dbReference>
<protein>
    <submittedName>
        <fullName evidence="9">Cytochrome c peroxidase</fullName>
    </submittedName>
</protein>
<dbReference type="GO" id="GO:0030313">
    <property type="term" value="C:cell envelope"/>
    <property type="evidence" value="ECO:0007669"/>
    <property type="project" value="UniProtKB-SubCell"/>
</dbReference>
<dbReference type="GO" id="GO:0046872">
    <property type="term" value="F:metal ion binding"/>
    <property type="evidence" value="ECO:0007669"/>
    <property type="project" value="UniProtKB-KW"/>
</dbReference>
<dbReference type="InterPro" id="IPR009056">
    <property type="entry name" value="Cyt_c-like_dom"/>
</dbReference>
<dbReference type="GO" id="GO:0009055">
    <property type="term" value="F:electron transfer activity"/>
    <property type="evidence" value="ECO:0007669"/>
    <property type="project" value="InterPro"/>
</dbReference>
<dbReference type="PROSITE" id="PS51007">
    <property type="entry name" value="CYTC"/>
    <property type="match status" value="1"/>
</dbReference>
<dbReference type="InterPro" id="IPR004852">
    <property type="entry name" value="Di-haem_cyt_c_peroxidsae"/>
</dbReference>
<dbReference type="Proteomes" id="UP000320773">
    <property type="component" value="Unassembled WGS sequence"/>
</dbReference>
<keyword evidence="6 7" id="KW-0408">Iron</keyword>
<keyword evidence="5" id="KW-0560">Oxidoreductase</keyword>
<name>A0A543FZW1_9FLAO</name>
<comment type="subcellular location">
    <subcellularLocation>
        <location evidence="1">Cell envelope</location>
    </subcellularLocation>
</comment>
<evidence type="ECO:0000259" key="8">
    <source>
        <dbReference type="PROSITE" id="PS51007"/>
    </source>
</evidence>
<evidence type="ECO:0000313" key="9">
    <source>
        <dbReference type="EMBL" id="TQM39367.1"/>
    </source>
</evidence>
<dbReference type="SUPFAM" id="SSF46626">
    <property type="entry name" value="Cytochrome c"/>
    <property type="match status" value="2"/>
</dbReference>
<dbReference type="InterPro" id="IPR051395">
    <property type="entry name" value="Cytochrome_c_Peroxidase/MauG"/>
</dbReference>
<dbReference type="PROSITE" id="PS51257">
    <property type="entry name" value="PROKAR_LIPOPROTEIN"/>
    <property type="match status" value="1"/>
</dbReference>
<dbReference type="InterPro" id="IPR036909">
    <property type="entry name" value="Cyt_c-like_dom_sf"/>
</dbReference>
<feature type="domain" description="Cytochrome c" evidence="8">
    <location>
        <begin position="247"/>
        <end position="387"/>
    </location>
</feature>
<dbReference type="GO" id="GO:0004130">
    <property type="term" value="F:cytochrome-c peroxidase activity"/>
    <property type="evidence" value="ECO:0007669"/>
    <property type="project" value="TreeGrafter"/>
</dbReference>
<dbReference type="Pfam" id="PF03150">
    <property type="entry name" value="CCP_MauG"/>
    <property type="match status" value="1"/>
</dbReference>
<proteinExistence type="predicted"/>
<evidence type="ECO:0000256" key="5">
    <source>
        <dbReference type="ARBA" id="ARBA00023002"/>
    </source>
</evidence>
<dbReference type="EMBL" id="VFPJ01000001">
    <property type="protein sequence ID" value="TQM39367.1"/>
    <property type="molecule type" value="Genomic_DNA"/>
</dbReference>
<accession>A0A543FZW1</accession>
<gene>
    <name evidence="9" type="ORF">BC670_0154</name>
</gene>
<dbReference type="GO" id="GO:0020037">
    <property type="term" value="F:heme binding"/>
    <property type="evidence" value="ECO:0007669"/>
    <property type="project" value="InterPro"/>
</dbReference>
<keyword evidence="4" id="KW-0732">Signal</keyword>
<dbReference type="PANTHER" id="PTHR30600:SF10">
    <property type="entry name" value="BLL6722 PROTEIN"/>
    <property type="match status" value="1"/>
</dbReference>